<evidence type="ECO:0000256" key="7">
    <source>
        <dbReference type="ARBA" id="ARBA00022777"/>
    </source>
</evidence>
<gene>
    <name evidence="11 12" type="primary">thiM</name>
    <name evidence="12" type="ORF">FUA48_00720</name>
</gene>
<feature type="binding site" evidence="11">
    <location>
        <position position="192"/>
    </location>
    <ligand>
        <name>substrate</name>
    </ligand>
</feature>
<dbReference type="NCBIfam" id="NF006830">
    <property type="entry name" value="PRK09355.1"/>
    <property type="match status" value="1"/>
</dbReference>
<dbReference type="AlphaFoldDB" id="A0A5B9FPU5"/>
<evidence type="ECO:0000256" key="4">
    <source>
        <dbReference type="ARBA" id="ARBA00022679"/>
    </source>
</evidence>
<comment type="catalytic activity">
    <reaction evidence="1 11">
        <text>5-(2-hydroxyethyl)-4-methylthiazole + ATP = 4-methyl-5-(2-phosphooxyethyl)-thiazole + ADP + H(+)</text>
        <dbReference type="Rhea" id="RHEA:24212"/>
        <dbReference type="ChEBI" id="CHEBI:15378"/>
        <dbReference type="ChEBI" id="CHEBI:17957"/>
        <dbReference type="ChEBI" id="CHEBI:30616"/>
        <dbReference type="ChEBI" id="CHEBI:58296"/>
        <dbReference type="ChEBI" id="CHEBI:456216"/>
        <dbReference type="EC" id="2.7.1.50"/>
    </reaction>
</comment>
<dbReference type="InterPro" id="IPR029056">
    <property type="entry name" value="Ribokinase-like"/>
</dbReference>
<comment type="similarity">
    <text evidence="11">Belongs to the Thz kinase family.</text>
</comment>
<dbReference type="Gene3D" id="3.40.1190.20">
    <property type="match status" value="1"/>
</dbReference>
<evidence type="ECO:0000256" key="3">
    <source>
        <dbReference type="ARBA" id="ARBA00004868"/>
    </source>
</evidence>
<evidence type="ECO:0000256" key="9">
    <source>
        <dbReference type="ARBA" id="ARBA00022842"/>
    </source>
</evidence>
<comment type="function">
    <text evidence="11">Catalyzes the phosphorylation of the hydroxyl group of 4-methyl-5-beta-hydroxyethylthiazole (THZ).</text>
</comment>
<keyword evidence="4 11" id="KW-0808">Transferase</keyword>
<dbReference type="GO" id="GO:0004417">
    <property type="term" value="F:hydroxyethylthiazole kinase activity"/>
    <property type="evidence" value="ECO:0007669"/>
    <property type="project" value="UniProtKB-UniRule"/>
</dbReference>
<evidence type="ECO:0000256" key="1">
    <source>
        <dbReference type="ARBA" id="ARBA00001771"/>
    </source>
</evidence>
<dbReference type="GO" id="GO:0009229">
    <property type="term" value="P:thiamine diphosphate biosynthetic process"/>
    <property type="evidence" value="ECO:0007669"/>
    <property type="project" value="UniProtKB-UniRule"/>
</dbReference>
<dbReference type="NCBIfam" id="TIGR00694">
    <property type="entry name" value="thiM"/>
    <property type="match status" value="1"/>
</dbReference>
<dbReference type="EMBL" id="CP042831">
    <property type="protein sequence ID" value="QEE48151.1"/>
    <property type="molecule type" value="Genomic_DNA"/>
</dbReference>
<reference evidence="12 13" key="1">
    <citation type="submission" date="2019-08" db="EMBL/GenBank/DDBJ databases">
        <title>Flavobacterium alkalisoli sp. nov., isolated from rhizosphere soil of Suaeda salsa.</title>
        <authorList>
            <person name="Sun J.-Q."/>
            <person name="Xu L."/>
        </authorList>
    </citation>
    <scope>NUCLEOTIDE SEQUENCE [LARGE SCALE GENOMIC DNA]</scope>
    <source>
        <strain evidence="12 13">XS-5</strain>
    </source>
</reference>
<dbReference type="OrthoDB" id="9778146at2"/>
<feature type="binding site" evidence="11">
    <location>
        <position position="165"/>
    </location>
    <ligand>
        <name>ATP</name>
        <dbReference type="ChEBI" id="CHEBI:30616"/>
    </ligand>
</feature>
<dbReference type="Pfam" id="PF02110">
    <property type="entry name" value="HK"/>
    <property type="match status" value="1"/>
</dbReference>
<evidence type="ECO:0000256" key="6">
    <source>
        <dbReference type="ARBA" id="ARBA00022741"/>
    </source>
</evidence>
<protein>
    <recommendedName>
        <fullName evidence="11">Hydroxyethylthiazole kinase</fullName>
        <ecNumber evidence="11">2.7.1.50</ecNumber>
    </recommendedName>
    <alternativeName>
        <fullName evidence="11">4-methyl-5-beta-hydroxyethylthiazole kinase</fullName>
        <shortName evidence="11">TH kinase</shortName>
        <shortName evidence="11">Thz kinase</shortName>
    </alternativeName>
</protein>
<dbReference type="PIRSF" id="PIRSF000513">
    <property type="entry name" value="Thz_kinase"/>
    <property type="match status" value="1"/>
</dbReference>
<dbReference type="EC" id="2.7.1.50" evidence="11"/>
<keyword evidence="13" id="KW-1185">Reference proteome</keyword>
<keyword evidence="10 11" id="KW-0784">Thiamine biosynthesis</keyword>
<proteinExistence type="inferred from homology"/>
<feature type="binding site" evidence="11">
    <location>
        <position position="119"/>
    </location>
    <ligand>
        <name>ATP</name>
        <dbReference type="ChEBI" id="CHEBI:30616"/>
    </ligand>
</feature>
<dbReference type="InterPro" id="IPR000417">
    <property type="entry name" value="Hyethyz_kinase"/>
</dbReference>
<dbReference type="GO" id="GO:0005524">
    <property type="term" value="F:ATP binding"/>
    <property type="evidence" value="ECO:0007669"/>
    <property type="project" value="UniProtKB-UniRule"/>
</dbReference>
<keyword evidence="5 11" id="KW-0479">Metal-binding</keyword>
<dbReference type="Proteomes" id="UP000321222">
    <property type="component" value="Chromosome"/>
</dbReference>
<evidence type="ECO:0000256" key="11">
    <source>
        <dbReference type="HAMAP-Rule" id="MF_00228"/>
    </source>
</evidence>
<dbReference type="KEGG" id="fak:FUA48_00720"/>
<evidence type="ECO:0000256" key="8">
    <source>
        <dbReference type="ARBA" id="ARBA00022840"/>
    </source>
</evidence>
<sequence length="272" mass="28792">MRESLWKSVLSVRQNSPLVHNITNYVVMNNTANALLAVGASPIMAHAHPEIEEMVSICGVTVINIGTLDEYWIESMYKAAAKAQELGKPWILDPVGAGASNLRNTTVAQLLKYKPTVIRGNASEIMALANAGGKTKGVDSLHQSTEAIDAAKWLNENTGTVVCISGATDVVIFGNQKILIDNGHVMMTKVTGLGCTATSLIGAFVAGQPENAFEATAAAMALLGVAGEIATAQSNGPGSLQMNLLDKLYNITEEEFNKHIKVSQENGKTVSI</sequence>
<dbReference type="CDD" id="cd01170">
    <property type="entry name" value="THZ_kinase"/>
    <property type="match status" value="1"/>
</dbReference>
<evidence type="ECO:0000256" key="5">
    <source>
        <dbReference type="ARBA" id="ARBA00022723"/>
    </source>
</evidence>
<dbReference type="UniPathway" id="UPA00060">
    <property type="reaction ID" value="UER00139"/>
</dbReference>
<organism evidence="12 13">
    <name type="scientific">Flavobacterium alkalisoli</name>
    <dbReference type="NCBI Taxonomy" id="2602769"/>
    <lineage>
        <taxon>Bacteria</taxon>
        <taxon>Pseudomonadati</taxon>
        <taxon>Bacteroidota</taxon>
        <taxon>Flavobacteriia</taxon>
        <taxon>Flavobacteriales</taxon>
        <taxon>Flavobacteriaceae</taxon>
        <taxon>Flavobacterium</taxon>
    </lineage>
</organism>
<keyword evidence="6 11" id="KW-0547">Nucleotide-binding</keyword>
<evidence type="ECO:0000256" key="2">
    <source>
        <dbReference type="ARBA" id="ARBA00001946"/>
    </source>
</evidence>
<name>A0A5B9FPU5_9FLAO</name>
<evidence type="ECO:0000313" key="13">
    <source>
        <dbReference type="Proteomes" id="UP000321222"/>
    </source>
</evidence>
<evidence type="ECO:0000256" key="10">
    <source>
        <dbReference type="ARBA" id="ARBA00022977"/>
    </source>
</evidence>
<comment type="cofactor">
    <cofactor evidence="2 11">
        <name>Mg(2+)</name>
        <dbReference type="ChEBI" id="CHEBI:18420"/>
    </cofactor>
</comment>
<dbReference type="GO" id="GO:0009228">
    <property type="term" value="P:thiamine biosynthetic process"/>
    <property type="evidence" value="ECO:0007669"/>
    <property type="project" value="UniProtKB-KW"/>
</dbReference>
<accession>A0A5B9FPU5</accession>
<evidence type="ECO:0000313" key="12">
    <source>
        <dbReference type="EMBL" id="QEE48151.1"/>
    </source>
</evidence>
<dbReference type="RefSeq" id="WP_147581653.1">
    <property type="nucleotide sequence ID" value="NZ_CP042831.1"/>
</dbReference>
<comment type="pathway">
    <text evidence="3 11">Cofactor biosynthesis; thiamine diphosphate biosynthesis; 4-methyl-5-(2-phosphoethyl)-thiazole from 5-(2-hydroxyethyl)-4-methylthiazole: step 1/1.</text>
</comment>
<keyword evidence="9 11" id="KW-0460">Magnesium</keyword>
<feature type="binding site" evidence="11">
    <location>
        <position position="44"/>
    </location>
    <ligand>
        <name>substrate</name>
    </ligand>
</feature>
<keyword evidence="7 11" id="KW-0418">Kinase</keyword>
<dbReference type="GO" id="GO:0000287">
    <property type="term" value="F:magnesium ion binding"/>
    <property type="evidence" value="ECO:0007669"/>
    <property type="project" value="UniProtKB-UniRule"/>
</dbReference>
<dbReference type="SUPFAM" id="SSF53613">
    <property type="entry name" value="Ribokinase-like"/>
    <property type="match status" value="1"/>
</dbReference>
<keyword evidence="8 11" id="KW-0067">ATP-binding</keyword>
<dbReference type="PRINTS" id="PR01099">
    <property type="entry name" value="HYETHTZKNASE"/>
</dbReference>
<dbReference type="HAMAP" id="MF_00228">
    <property type="entry name" value="Thz_kinase"/>
    <property type="match status" value="1"/>
</dbReference>